<protein>
    <submittedName>
        <fullName evidence="5">SAM-dependent methyltransferase</fullName>
    </submittedName>
</protein>
<proteinExistence type="predicted"/>
<dbReference type="InterPro" id="IPR029063">
    <property type="entry name" value="SAM-dependent_MTases_sf"/>
</dbReference>
<feature type="domain" description="Methyltransferase type 11" evidence="4">
    <location>
        <begin position="45"/>
        <end position="139"/>
    </location>
</feature>
<dbReference type="OrthoDB" id="65624at2"/>
<dbReference type="Proteomes" id="UP000249304">
    <property type="component" value="Unassembled WGS sequence"/>
</dbReference>
<evidence type="ECO:0000256" key="3">
    <source>
        <dbReference type="ARBA" id="ARBA00022691"/>
    </source>
</evidence>
<dbReference type="GO" id="GO:0008757">
    <property type="term" value="F:S-adenosylmethionine-dependent methyltransferase activity"/>
    <property type="evidence" value="ECO:0007669"/>
    <property type="project" value="InterPro"/>
</dbReference>
<dbReference type="InterPro" id="IPR013216">
    <property type="entry name" value="Methyltransf_11"/>
</dbReference>
<keyword evidence="2 5" id="KW-0808">Transferase</keyword>
<dbReference type="Pfam" id="PF08241">
    <property type="entry name" value="Methyltransf_11"/>
    <property type="match status" value="1"/>
</dbReference>
<sequence>MPTTTTRVNHPIFAGVWPWLSRALGRGGMDEHRKALLSGLTGNVVEIGAGHGVMFAFYPPTVTRVLAVEPEPHLRRRAAEAAARAPVPIEVVDAVADHLPATDESMDAAVFALVLCSVPDPAAALAEARRVLKPGGELRFLEHGRADSPGMVRVQQVMDATFWPRLAGGCHTGRDTVAAVERAGFSMRSLERYLFPFGRTPFSFHMRGIATRP</sequence>
<comment type="caution">
    <text evidence="5">The sequence shown here is derived from an EMBL/GenBank/DDBJ whole genome shotgun (WGS) entry which is preliminary data.</text>
</comment>
<keyword evidence="6" id="KW-1185">Reference proteome</keyword>
<dbReference type="CDD" id="cd02440">
    <property type="entry name" value="AdoMet_MTases"/>
    <property type="match status" value="1"/>
</dbReference>
<evidence type="ECO:0000256" key="1">
    <source>
        <dbReference type="ARBA" id="ARBA00022603"/>
    </source>
</evidence>
<dbReference type="InterPro" id="IPR023576">
    <property type="entry name" value="UbiE/COQ5_MeTrFase_CS"/>
</dbReference>
<organism evidence="5 6">
    <name type="scientific">Nonomuraea aridisoli</name>
    <dbReference type="NCBI Taxonomy" id="2070368"/>
    <lineage>
        <taxon>Bacteria</taxon>
        <taxon>Bacillati</taxon>
        <taxon>Actinomycetota</taxon>
        <taxon>Actinomycetes</taxon>
        <taxon>Streptosporangiales</taxon>
        <taxon>Streptosporangiaceae</taxon>
        <taxon>Nonomuraea</taxon>
    </lineage>
</organism>
<dbReference type="PROSITE" id="PS01184">
    <property type="entry name" value="UBIE_2"/>
    <property type="match status" value="1"/>
</dbReference>
<dbReference type="AlphaFoldDB" id="A0A2W2F3W4"/>
<accession>A0A2W2F3W4</accession>
<evidence type="ECO:0000259" key="4">
    <source>
        <dbReference type="Pfam" id="PF08241"/>
    </source>
</evidence>
<dbReference type="RefSeq" id="WP_111178157.1">
    <property type="nucleotide sequence ID" value="NZ_POUD01000026.1"/>
</dbReference>
<reference evidence="5 6" key="1">
    <citation type="submission" date="2018-01" db="EMBL/GenBank/DDBJ databases">
        <title>Draft genome sequence of Nonomuraea sp. KC333.</title>
        <authorList>
            <person name="Sahin N."/>
            <person name="Saygin H."/>
            <person name="Ay H."/>
        </authorList>
    </citation>
    <scope>NUCLEOTIDE SEQUENCE [LARGE SCALE GENOMIC DNA]</scope>
    <source>
        <strain evidence="5 6">KC333</strain>
    </source>
</reference>
<dbReference type="SUPFAM" id="SSF53335">
    <property type="entry name" value="S-adenosyl-L-methionine-dependent methyltransferases"/>
    <property type="match status" value="1"/>
</dbReference>
<gene>
    <name evidence="5" type="ORF">C1J01_09370</name>
</gene>
<keyword evidence="3" id="KW-0949">S-adenosyl-L-methionine</keyword>
<name>A0A2W2F3W4_9ACTN</name>
<evidence type="ECO:0000313" key="5">
    <source>
        <dbReference type="EMBL" id="PZG20420.1"/>
    </source>
</evidence>
<dbReference type="Gene3D" id="3.40.50.150">
    <property type="entry name" value="Vaccinia Virus protein VP39"/>
    <property type="match status" value="1"/>
</dbReference>
<dbReference type="PANTHER" id="PTHR45036:SF1">
    <property type="entry name" value="METHYLTRANSFERASE LIKE 7A"/>
    <property type="match status" value="1"/>
</dbReference>
<evidence type="ECO:0000313" key="6">
    <source>
        <dbReference type="Proteomes" id="UP000249304"/>
    </source>
</evidence>
<dbReference type="PANTHER" id="PTHR45036">
    <property type="entry name" value="METHYLTRANSFERASE LIKE 7B"/>
    <property type="match status" value="1"/>
</dbReference>
<dbReference type="GO" id="GO:0032259">
    <property type="term" value="P:methylation"/>
    <property type="evidence" value="ECO:0007669"/>
    <property type="project" value="UniProtKB-KW"/>
</dbReference>
<evidence type="ECO:0000256" key="2">
    <source>
        <dbReference type="ARBA" id="ARBA00022679"/>
    </source>
</evidence>
<dbReference type="EMBL" id="POUD01000026">
    <property type="protein sequence ID" value="PZG20420.1"/>
    <property type="molecule type" value="Genomic_DNA"/>
</dbReference>
<dbReference type="InterPro" id="IPR052356">
    <property type="entry name" value="Thiol_S-MT"/>
</dbReference>
<keyword evidence="1 5" id="KW-0489">Methyltransferase</keyword>